<feature type="transmembrane region" description="Helical" evidence="2">
    <location>
        <begin position="89"/>
        <end position="113"/>
    </location>
</feature>
<evidence type="ECO:0000313" key="5">
    <source>
        <dbReference type="Proteomes" id="UP000637074"/>
    </source>
</evidence>
<keyword evidence="2" id="KW-0472">Membrane</keyword>
<keyword evidence="2" id="KW-0812">Transmembrane</keyword>
<organism evidence="4 5">
    <name type="scientific">Neobacillus kokaensis</name>
    <dbReference type="NCBI Taxonomy" id="2759023"/>
    <lineage>
        <taxon>Bacteria</taxon>
        <taxon>Bacillati</taxon>
        <taxon>Bacillota</taxon>
        <taxon>Bacilli</taxon>
        <taxon>Bacillales</taxon>
        <taxon>Bacillaceae</taxon>
        <taxon>Neobacillus</taxon>
    </lineage>
</organism>
<proteinExistence type="inferred from homology"/>
<accession>A0ABQ3MYJ4</accession>
<dbReference type="PANTHER" id="PTHR30487:SF0">
    <property type="entry name" value="PREPILIN LEADER PEPTIDASE_N-METHYLTRANSFERASE-RELATED"/>
    <property type="match status" value="1"/>
</dbReference>
<dbReference type="EMBL" id="BNDS01000001">
    <property type="protein sequence ID" value="GHH96690.1"/>
    <property type="molecule type" value="Genomic_DNA"/>
</dbReference>
<name>A0ABQ3MYJ4_9BACI</name>
<keyword evidence="2" id="KW-1133">Transmembrane helix</keyword>
<gene>
    <name evidence="4" type="ORF">AM1BK_02330</name>
</gene>
<dbReference type="InterPro" id="IPR000045">
    <property type="entry name" value="Prepilin_IV_endopep_pep"/>
</dbReference>
<evidence type="ECO:0000256" key="1">
    <source>
        <dbReference type="ARBA" id="ARBA00005801"/>
    </source>
</evidence>
<dbReference type="RefSeq" id="WP_191268868.1">
    <property type="nucleotide sequence ID" value="NZ_BNDS01000001.1"/>
</dbReference>
<feature type="domain" description="Prepilin type IV endopeptidase peptidase" evidence="3">
    <location>
        <begin position="6"/>
        <end position="108"/>
    </location>
</feature>
<evidence type="ECO:0000259" key="3">
    <source>
        <dbReference type="Pfam" id="PF01478"/>
    </source>
</evidence>
<dbReference type="Proteomes" id="UP000637074">
    <property type="component" value="Unassembled WGS sequence"/>
</dbReference>
<protein>
    <submittedName>
        <fullName evidence="4">Type 4 prepilin peptidase 1</fullName>
    </submittedName>
</protein>
<evidence type="ECO:0000256" key="2">
    <source>
        <dbReference type="SAM" id="Phobius"/>
    </source>
</evidence>
<comment type="caution">
    <text evidence="4">The sequence shown here is derived from an EMBL/GenBank/DDBJ whole genome shotgun (WGS) entry which is preliminary data.</text>
</comment>
<dbReference type="Gene3D" id="1.20.120.1220">
    <property type="match status" value="1"/>
</dbReference>
<sequence length="167" mass="18381">MFLDGLLLAVLAISVYTDLKSRKIYNKLIYPVLILGFIFHLIQGGWEGLAFSIAGFFMGAFILIIPFFLGGIGAGDVKLLALVGALKGWVFVIYTGIYMSLIGGVIALFLILFGKGMIQKLFIYLVGLRNKQNMPYVFNQQKTYPYGVAIAGGAILTLFLEGRVVVW</sequence>
<feature type="transmembrane region" description="Helical" evidence="2">
    <location>
        <begin position="24"/>
        <end position="42"/>
    </location>
</feature>
<dbReference type="InterPro" id="IPR050882">
    <property type="entry name" value="Prepilin_peptidase/N-MTase"/>
</dbReference>
<dbReference type="Pfam" id="PF01478">
    <property type="entry name" value="Peptidase_A24"/>
    <property type="match status" value="1"/>
</dbReference>
<keyword evidence="5" id="KW-1185">Reference proteome</keyword>
<comment type="similarity">
    <text evidence="1">Belongs to the peptidase A24 family.</text>
</comment>
<feature type="transmembrane region" description="Helical" evidence="2">
    <location>
        <begin position="49"/>
        <end position="69"/>
    </location>
</feature>
<evidence type="ECO:0000313" key="4">
    <source>
        <dbReference type="EMBL" id="GHH96690.1"/>
    </source>
</evidence>
<feature type="transmembrane region" description="Helical" evidence="2">
    <location>
        <begin position="143"/>
        <end position="160"/>
    </location>
</feature>
<reference evidence="4 5" key="1">
    <citation type="journal article" date="2022" name="Int. J. Syst. Evol. Microbiol.">
        <title>Neobacillus kokaensis sp. nov., isolated from soil.</title>
        <authorList>
            <person name="Yuki K."/>
            <person name="Matsubara H."/>
            <person name="Yamaguchi S."/>
        </authorList>
    </citation>
    <scope>NUCLEOTIDE SEQUENCE [LARGE SCALE GENOMIC DNA]</scope>
    <source>
        <strain evidence="4 5">LOB 377</strain>
    </source>
</reference>
<dbReference type="PANTHER" id="PTHR30487">
    <property type="entry name" value="TYPE 4 PREPILIN-LIKE PROTEINS LEADER PEPTIDE-PROCESSING ENZYME"/>
    <property type="match status" value="1"/>
</dbReference>